<sequence length="50" mass="5374">METGPDREPNDRRVLVAMSGGVDSSVAAALLQEQGWDVAGVTFKLFCYGE</sequence>
<organism evidence="1 2">
    <name type="scientific">Eiseniibacteriota bacterium</name>
    <dbReference type="NCBI Taxonomy" id="2212470"/>
    <lineage>
        <taxon>Bacteria</taxon>
        <taxon>Candidatus Eiseniibacteriota</taxon>
    </lineage>
</organism>
<accession>A0A956M1N3</accession>
<proteinExistence type="predicted"/>
<dbReference type="SUPFAM" id="SSF52402">
    <property type="entry name" value="Adenine nucleotide alpha hydrolases-like"/>
    <property type="match status" value="1"/>
</dbReference>
<dbReference type="AlphaFoldDB" id="A0A956M1N3"/>
<dbReference type="Pfam" id="PF03054">
    <property type="entry name" value="tRNA_Me_trans"/>
    <property type="match status" value="1"/>
</dbReference>
<protein>
    <submittedName>
        <fullName evidence="1">tRNA 2-thiouridine(34) synthase MnmA</fullName>
    </submittedName>
</protein>
<dbReference type="EMBL" id="JAGQHR010000745">
    <property type="protein sequence ID" value="MCA9729559.1"/>
    <property type="molecule type" value="Genomic_DNA"/>
</dbReference>
<feature type="non-terminal residue" evidence="1">
    <location>
        <position position="50"/>
    </location>
</feature>
<evidence type="ECO:0000313" key="2">
    <source>
        <dbReference type="Proteomes" id="UP000697710"/>
    </source>
</evidence>
<dbReference type="GO" id="GO:0002143">
    <property type="term" value="P:tRNA wobble position uridine thiolation"/>
    <property type="evidence" value="ECO:0007669"/>
    <property type="project" value="TreeGrafter"/>
</dbReference>
<comment type="caution">
    <text evidence="1">The sequence shown here is derived from an EMBL/GenBank/DDBJ whole genome shotgun (WGS) entry which is preliminary data.</text>
</comment>
<evidence type="ECO:0000313" key="1">
    <source>
        <dbReference type="EMBL" id="MCA9729559.1"/>
    </source>
</evidence>
<dbReference type="InterPro" id="IPR014729">
    <property type="entry name" value="Rossmann-like_a/b/a_fold"/>
</dbReference>
<name>A0A956M1N3_UNCEI</name>
<reference evidence="1" key="2">
    <citation type="journal article" date="2021" name="Microbiome">
        <title>Successional dynamics and alternative stable states in a saline activated sludge microbial community over 9 years.</title>
        <authorList>
            <person name="Wang Y."/>
            <person name="Ye J."/>
            <person name="Ju F."/>
            <person name="Liu L."/>
            <person name="Boyd J.A."/>
            <person name="Deng Y."/>
            <person name="Parks D.H."/>
            <person name="Jiang X."/>
            <person name="Yin X."/>
            <person name="Woodcroft B.J."/>
            <person name="Tyson G.W."/>
            <person name="Hugenholtz P."/>
            <person name="Polz M.F."/>
            <person name="Zhang T."/>
        </authorList>
    </citation>
    <scope>NUCLEOTIDE SEQUENCE</scope>
    <source>
        <strain evidence="1">HKST-UBA01</strain>
    </source>
</reference>
<dbReference type="Gene3D" id="3.40.50.620">
    <property type="entry name" value="HUPs"/>
    <property type="match status" value="1"/>
</dbReference>
<gene>
    <name evidence="1" type="ORF">KC729_17865</name>
</gene>
<reference evidence="1" key="1">
    <citation type="submission" date="2020-04" db="EMBL/GenBank/DDBJ databases">
        <authorList>
            <person name="Zhang T."/>
        </authorList>
    </citation>
    <scope>NUCLEOTIDE SEQUENCE</scope>
    <source>
        <strain evidence="1">HKST-UBA01</strain>
    </source>
</reference>
<dbReference type="Proteomes" id="UP000697710">
    <property type="component" value="Unassembled WGS sequence"/>
</dbReference>
<dbReference type="PANTHER" id="PTHR11933:SF5">
    <property type="entry name" value="MITOCHONDRIAL TRNA-SPECIFIC 2-THIOURIDYLASE 1"/>
    <property type="match status" value="1"/>
</dbReference>
<dbReference type="PANTHER" id="PTHR11933">
    <property type="entry name" value="TRNA 5-METHYLAMINOMETHYL-2-THIOURIDYLATE -METHYLTRANSFERASE"/>
    <property type="match status" value="1"/>
</dbReference>